<evidence type="ECO:0000313" key="10">
    <source>
        <dbReference type="EMBL" id="PSK94754.1"/>
    </source>
</evidence>
<dbReference type="EMBL" id="PYGD01000001">
    <property type="protein sequence ID" value="PSK94754.1"/>
    <property type="molecule type" value="Genomic_DNA"/>
</dbReference>
<dbReference type="PANTHER" id="PTHR43586:SF8">
    <property type="entry name" value="CYSTEINE DESULFURASE 1, CHLOROPLASTIC"/>
    <property type="match status" value="1"/>
</dbReference>
<evidence type="ECO:0000256" key="2">
    <source>
        <dbReference type="ARBA" id="ARBA00002824"/>
    </source>
</evidence>
<protein>
    <recommendedName>
        <fullName evidence="8">Cysteine desulfurase</fullName>
        <ecNumber evidence="8">2.8.1.7</ecNumber>
    </recommendedName>
</protein>
<dbReference type="InterPro" id="IPR015422">
    <property type="entry name" value="PyrdxlP-dep_Trfase_small"/>
</dbReference>
<dbReference type="GO" id="GO:0016829">
    <property type="term" value="F:lyase activity"/>
    <property type="evidence" value="ECO:0007669"/>
    <property type="project" value="UniProtKB-KW"/>
</dbReference>
<dbReference type="NCBIfam" id="TIGR01979">
    <property type="entry name" value="sufS"/>
    <property type="match status" value="1"/>
</dbReference>
<evidence type="ECO:0000256" key="5">
    <source>
        <dbReference type="ARBA" id="ARBA00022898"/>
    </source>
</evidence>
<dbReference type="PIRSF" id="PIRSF005572">
    <property type="entry name" value="NifS"/>
    <property type="match status" value="1"/>
</dbReference>
<dbReference type="Pfam" id="PF00266">
    <property type="entry name" value="Aminotran_5"/>
    <property type="match status" value="1"/>
</dbReference>
<dbReference type="InterPro" id="IPR020578">
    <property type="entry name" value="Aminotrans_V_PyrdxlP_BS"/>
</dbReference>
<comment type="function">
    <text evidence="2 8">Catalyzes the removal of elemental sulfur and selenium atoms from L-cysteine, L-cystine, L-selenocysteine, and L-selenocystine to produce L-alanine.</text>
</comment>
<keyword evidence="4 8" id="KW-0808">Transferase</keyword>
<comment type="catalytic activity">
    <reaction evidence="6 8">
        <text>(sulfur carrier)-H + L-cysteine = (sulfur carrier)-SH + L-alanine</text>
        <dbReference type="Rhea" id="RHEA:43892"/>
        <dbReference type="Rhea" id="RHEA-COMP:14737"/>
        <dbReference type="Rhea" id="RHEA-COMP:14739"/>
        <dbReference type="ChEBI" id="CHEBI:29917"/>
        <dbReference type="ChEBI" id="CHEBI:35235"/>
        <dbReference type="ChEBI" id="CHEBI:57972"/>
        <dbReference type="ChEBI" id="CHEBI:64428"/>
        <dbReference type="EC" id="2.8.1.7"/>
    </reaction>
</comment>
<gene>
    <name evidence="10" type="ORF">B0I18_101914</name>
</gene>
<keyword evidence="10" id="KW-0456">Lyase</keyword>
<comment type="caution">
    <text evidence="10">The sequence shown here is derived from an EMBL/GenBank/DDBJ whole genome shotgun (WGS) entry which is preliminary data.</text>
</comment>
<dbReference type="RefSeq" id="WP_106521440.1">
    <property type="nucleotide sequence ID" value="NZ_PYGD01000001.1"/>
</dbReference>
<dbReference type="Gene3D" id="3.90.1150.10">
    <property type="entry name" value="Aspartate Aminotransferase, domain 1"/>
    <property type="match status" value="1"/>
</dbReference>
<dbReference type="SUPFAM" id="SSF53383">
    <property type="entry name" value="PLP-dependent transferases"/>
    <property type="match status" value="1"/>
</dbReference>
<dbReference type="EC" id="2.8.1.7" evidence="8"/>
<dbReference type="InterPro" id="IPR016454">
    <property type="entry name" value="Cysteine_dSase"/>
</dbReference>
<evidence type="ECO:0000256" key="1">
    <source>
        <dbReference type="ARBA" id="ARBA00001933"/>
    </source>
</evidence>
<evidence type="ECO:0000256" key="6">
    <source>
        <dbReference type="ARBA" id="ARBA00050776"/>
    </source>
</evidence>
<dbReference type="Gene3D" id="3.40.640.10">
    <property type="entry name" value="Type I PLP-dependent aspartate aminotransferase-like (Major domain)"/>
    <property type="match status" value="1"/>
</dbReference>
<dbReference type="GO" id="GO:0006534">
    <property type="term" value="P:cysteine metabolic process"/>
    <property type="evidence" value="ECO:0007669"/>
    <property type="project" value="UniProtKB-UniRule"/>
</dbReference>
<dbReference type="InterPro" id="IPR000192">
    <property type="entry name" value="Aminotrans_V_dom"/>
</dbReference>
<evidence type="ECO:0000256" key="7">
    <source>
        <dbReference type="RuleBase" id="RU004504"/>
    </source>
</evidence>
<evidence type="ECO:0000256" key="8">
    <source>
        <dbReference type="RuleBase" id="RU004506"/>
    </source>
</evidence>
<dbReference type="GO" id="GO:0031071">
    <property type="term" value="F:cysteine desulfurase activity"/>
    <property type="evidence" value="ECO:0007669"/>
    <property type="project" value="UniProtKB-UniRule"/>
</dbReference>
<dbReference type="InterPro" id="IPR015424">
    <property type="entry name" value="PyrdxlP-dep_Trfase"/>
</dbReference>
<name>A0A2P8DC13_9BACT</name>
<evidence type="ECO:0000259" key="9">
    <source>
        <dbReference type="Pfam" id="PF00266"/>
    </source>
</evidence>
<evidence type="ECO:0000256" key="4">
    <source>
        <dbReference type="ARBA" id="ARBA00022679"/>
    </source>
</evidence>
<keyword evidence="11" id="KW-1185">Reference proteome</keyword>
<dbReference type="Proteomes" id="UP000240572">
    <property type="component" value="Unassembled WGS sequence"/>
</dbReference>
<organism evidence="10 11">
    <name type="scientific">Taibaiella chishuiensis</name>
    <dbReference type="NCBI Taxonomy" id="1434707"/>
    <lineage>
        <taxon>Bacteria</taxon>
        <taxon>Pseudomonadati</taxon>
        <taxon>Bacteroidota</taxon>
        <taxon>Chitinophagia</taxon>
        <taxon>Chitinophagales</taxon>
        <taxon>Chitinophagaceae</taxon>
        <taxon>Taibaiella</taxon>
    </lineage>
</organism>
<comment type="similarity">
    <text evidence="3 8">Belongs to the class-V pyridoxal-phosphate-dependent aminotransferase family. Csd subfamily.</text>
</comment>
<evidence type="ECO:0000313" key="11">
    <source>
        <dbReference type="Proteomes" id="UP000240572"/>
    </source>
</evidence>
<dbReference type="InterPro" id="IPR015421">
    <property type="entry name" value="PyrdxlP-dep_Trfase_major"/>
</dbReference>
<dbReference type="GO" id="GO:0030170">
    <property type="term" value="F:pyridoxal phosphate binding"/>
    <property type="evidence" value="ECO:0007669"/>
    <property type="project" value="UniProtKB-UniRule"/>
</dbReference>
<dbReference type="PANTHER" id="PTHR43586">
    <property type="entry name" value="CYSTEINE DESULFURASE"/>
    <property type="match status" value="1"/>
</dbReference>
<dbReference type="AlphaFoldDB" id="A0A2P8DC13"/>
<comment type="cofactor">
    <cofactor evidence="1 7">
        <name>pyridoxal 5'-phosphate</name>
        <dbReference type="ChEBI" id="CHEBI:597326"/>
    </cofactor>
</comment>
<feature type="domain" description="Aminotransferase class V" evidence="9">
    <location>
        <begin position="29"/>
        <end position="398"/>
    </location>
</feature>
<evidence type="ECO:0000256" key="3">
    <source>
        <dbReference type="ARBA" id="ARBA00010447"/>
    </source>
</evidence>
<dbReference type="CDD" id="cd06453">
    <property type="entry name" value="SufS_like"/>
    <property type="match status" value="1"/>
</dbReference>
<sequence length="410" mass="45010">MTPTTHLNIEKIRADFPILQTTVYGRPLVYLDNGATTQKPRQVTEAISNYYDTYNANVHRGVHYLSQVATDAQEAARSKIARFINAKHDYEVIFTRGTTESVNLVAYSFCKQYLKAGDEVLISGMEHHSNLVPWQIACEDHGATLKVIPIDDKGELILEDLDQLLTARTRIVALTWVSNSLGTVNPVAEIITRAHARNIPVLLDAAQAIQHTHVDVQALDVDFLVFSGHKIYGPTGIGVLYGKEALLNAIPPYQGGGSMIKSVSFEKTTYADLPFKFEAGTPDVAGIIGLGAAIDYVNEIGLDNIIAAEHDLMTYAQQALSGIKGLRFIGDATHKAGTLSFLIDQVHPFDIGELLDKQGIAVRTGHHCCQPVMEHFHIPGTVRASFSFYNNKEDIDRLVAGVEKAAQMFV</sequence>
<keyword evidence="5 8" id="KW-0663">Pyridoxal phosphate</keyword>
<proteinExistence type="inferred from homology"/>
<dbReference type="InterPro" id="IPR010970">
    <property type="entry name" value="Cys_dSase_SufS"/>
</dbReference>
<dbReference type="PROSITE" id="PS00595">
    <property type="entry name" value="AA_TRANSFER_CLASS_5"/>
    <property type="match status" value="1"/>
</dbReference>
<reference evidence="10 11" key="1">
    <citation type="submission" date="2018-03" db="EMBL/GenBank/DDBJ databases">
        <title>Genomic Encyclopedia of Type Strains, Phase III (KMG-III): the genomes of soil and plant-associated and newly described type strains.</title>
        <authorList>
            <person name="Whitman W."/>
        </authorList>
    </citation>
    <scope>NUCLEOTIDE SEQUENCE [LARGE SCALE GENOMIC DNA]</scope>
    <source>
        <strain evidence="10 11">CGMCC 1.12700</strain>
    </source>
</reference>
<accession>A0A2P8DC13</accession>
<dbReference type="OrthoDB" id="9804366at2"/>